<evidence type="ECO:0000313" key="1">
    <source>
        <dbReference type="EMBL" id="MBB5711041.1"/>
    </source>
</evidence>
<protein>
    <submittedName>
        <fullName evidence="1">Uncharacterized protein</fullName>
    </submittedName>
</protein>
<reference evidence="1 2" key="1">
    <citation type="submission" date="2020-08" db="EMBL/GenBank/DDBJ databases">
        <title>Genomic Encyclopedia of Type Strains, Phase IV (KMG-IV): sequencing the most valuable type-strain genomes for metagenomic binning, comparative biology and taxonomic classification.</title>
        <authorList>
            <person name="Goeker M."/>
        </authorList>
    </citation>
    <scope>NUCLEOTIDE SEQUENCE [LARGE SCALE GENOMIC DNA]</scope>
    <source>
        <strain evidence="1 2">DSM 26736</strain>
    </source>
</reference>
<dbReference type="AlphaFoldDB" id="A0A840YQC4"/>
<dbReference type="EMBL" id="JACIJF010000005">
    <property type="protein sequence ID" value="MBB5711041.1"/>
    <property type="molecule type" value="Genomic_DNA"/>
</dbReference>
<dbReference type="Proteomes" id="UP000527143">
    <property type="component" value="Unassembled WGS sequence"/>
</dbReference>
<proteinExistence type="predicted"/>
<comment type="caution">
    <text evidence="1">The sequence shown here is derived from an EMBL/GenBank/DDBJ whole genome shotgun (WGS) entry which is preliminary data.</text>
</comment>
<sequence length="471" mass="50342">MSAQVAQPLWSGPASPSWADAESLVMEGIYEGDAFAPKTIHLPEVPAAPEVPMLPMLDNLLPVFDMRAFGSEERVTAIRVTDTVRISCKAGRRPAGVLLSTTHRYPRGMMAELVLKATGSGTFGASLIAPGSDAPAPPQGLLGTAAQLRLPPNGAADIVLTCPGDGGELVLHSINIAPLPSASTARGTWVWDAAEAVRHPEAFARSLAARGMTEIALQAPRDPIHVPAVASALARNKIDMLLVEGDPGMTSSAGLEIAVARVKRIRSAFQRAGLPLPRLELDIEPYGAADYAGHPGAAWGRWAVAIKVLSDVWGSRVLVDVPWWMLQVPGGEAALERAQPVISTIVVMAYRTDPHAILAIAEPWLSRRTPVKIAVEVGPVAPEVQRIYRRATQGELVMIGDRAALFETSAPRPGADAVFHLVRETQSDPRRISFRGREEGLPTAERTVVPFLRSWPNYTGFRVHGLGEGAP</sequence>
<gene>
    <name evidence="1" type="ORF">FHT02_002281</name>
</gene>
<keyword evidence="2" id="KW-1185">Reference proteome</keyword>
<name>A0A840YQC4_9SPHN</name>
<organism evidence="1 2">
    <name type="scientific">Sphingomonas xinjiangensis</name>
    <dbReference type="NCBI Taxonomy" id="643568"/>
    <lineage>
        <taxon>Bacteria</taxon>
        <taxon>Pseudomonadati</taxon>
        <taxon>Pseudomonadota</taxon>
        <taxon>Alphaproteobacteria</taxon>
        <taxon>Sphingomonadales</taxon>
        <taxon>Sphingomonadaceae</taxon>
        <taxon>Sphingomonas</taxon>
    </lineage>
</organism>
<dbReference type="RefSeq" id="WP_184087494.1">
    <property type="nucleotide sequence ID" value="NZ_JACIJF010000005.1"/>
</dbReference>
<evidence type="ECO:0000313" key="2">
    <source>
        <dbReference type="Proteomes" id="UP000527143"/>
    </source>
</evidence>
<accession>A0A840YQC4</accession>